<comment type="similarity">
    <text evidence="1">Belongs to the CapA family.</text>
</comment>
<reference evidence="3 4" key="1">
    <citation type="submission" date="2018-06" db="EMBL/GenBank/DDBJ databases">
        <authorList>
            <consortium name="Pathogen Informatics"/>
            <person name="Doyle S."/>
        </authorList>
    </citation>
    <scope>NUCLEOTIDE SEQUENCE [LARGE SCALE GENOMIC DNA]</scope>
    <source>
        <strain evidence="3 4">NCTC11807</strain>
    </source>
</reference>
<organism evidence="3 4">
    <name type="scientific">Staphylococcus saccharolyticus</name>
    <dbReference type="NCBI Taxonomy" id="33028"/>
    <lineage>
        <taxon>Bacteria</taxon>
        <taxon>Bacillati</taxon>
        <taxon>Bacillota</taxon>
        <taxon>Bacilli</taxon>
        <taxon>Bacillales</taxon>
        <taxon>Staphylococcaceae</taxon>
        <taxon>Staphylococcus</taxon>
    </lineage>
</organism>
<dbReference type="SUPFAM" id="SSF56300">
    <property type="entry name" value="Metallo-dependent phosphatases"/>
    <property type="match status" value="1"/>
</dbReference>
<gene>
    <name evidence="3" type="ORF">NCTC11807_00335</name>
</gene>
<dbReference type="InterPro" id="IPR019079">
    <property type="entry name" value="Capsule_synth_CapA"/>
</dbReference>
<dbReference type="PANTHER" id="PTHR33393:SF12">
    <property type="entry name" value="CAPSULE BIOSYNTHESIS PROTEIN CAPA"/>
    <property type="match status" value="1"/>
</dbReference>
<dbReference type="AlphaFoldDB" id="A0A380GZA0"/>
<dbReference type="InterPro" id="IPR052169">
    <property type="entry name" value="CW_Biosynth-Accessory"/>
</dbReference>
<feature type="domain" description="Capsule synthesis protein CapA" evidence="2">
    <location>
        <begin position="39"/>
        <end position="132"/>
    </location>
</feature>
<dbReference type="Pfam" id="PF09587">
    <property type="entry name" value="PGA_cap"/>
    <property type="match status" value="1"/>
</dbReference>
<protein>
    <submittedName>
        <fullName evidence="3">CapA-related protein</fullName>
    </submittedName>
</protein>
<dbReference type="PROSITE" id="PS51257">
    <property type="entry name" value="PROKAR_LIPOPROTEIN"/>
    <property type="match status" value="1"/>
</dbReference>
<proteinExistence type="inferred from homology"/>
<evidence type="ECO:0000259" key="2">
    <source>
        <dbReference type="Pfam" id="PF09587"/>
    </source>
</evidence>
<dbReference type="PANTHER" id="PTHR33393">
    <property type="entry name" value="POLYGLUTAMINE SYNTHESIS ACCESSORY PROTEIN RV0574C-RELATED"/>
    <property type="match status" value="1"/>
</dbReference>
<sequence>MFKYYVYSILLFLVLLIIGGCSFNQNYGSNKNLSQTVNVVAVGDNLIHPEFYEDAQTGENSYNFKPMYQPIKTDIQKADVAFVNQESPLGGDDRPYSGFRNFNTPSSIAHDLVDTGFNFVNGANNHAFESGRRRR</sequence>
<dbReference type="InterPro" id="IPR029052">
    <property type="entry name" value="Metallo-depent_PP-like"/>
</dbReference>
<keyword evidence="4" id="KW-1185">Reference proteome</keyword>
<evidence type="ECO:0000313" key="3">
    <source>
        <dbReference type="EMBL" id="SUM67886.1"/>
    </source>
</evidence>
<evidence type="ECO:0000256" key="1">
    <source>
        <dbReference type="ARBA" id="ARBA00005662"/>
    </source>
</evidence>
<dbReference type="EMBL" id="UHDZ01000001">
    <property type="protein sequence ID" value="SUM67886.1"/>
    <property type="molecule type" value="Genomic_DNA"/>
</dbReference>
<evidence type="ECO:0000313" key="4">
    <source>
        <dbReference type="Proteomes" id="UP000255425"/>
    </source>
</evidence>
<name>A0A380GZA0_9STAP</name>
<dbReference type="Proteomes" id="UP000255425">
    <property type="component" value="Unassembled WGS sequence"/>
</dbReference>
<accession>A0A380GZA0</accession>